<evidence type="ECO:0000313" key="3">
    <source>
        <dbReference type="Proteomes" id="UP000015103"/>
    </source>
</evidence>
<dbReference type="InterPro" id="IPR052728">
    <property type="entry name" value="O2_lipid_transport_reg"/>
</dbReference>
<dbReference type="InParanoid" id="T1HU36"/>
<dbReference type="Pfam" id="PF01757">
    <property type="entry name" value="Acyl_transf_3"/>
    <property type="match status" value="1"/>
</dbReference>
<keyword evidence="3" id="KW-1185">Reference proteome</keyword>
<accession>T1HU36</accession>
<protein>
    <recommendedName>
        <fullName evidence="1">Acyltransferase 3 domain-containing protein</fullName>
    </recommendedName>
</protein>
<evidence type="ECO:0000313" key="2">
    <source>
        <dbReference type="EnsemblMetazoa" id="RPRC007556-PA"/>
    </source>
</evidence>
<dbReference type="EnsemblMetazoa" id="RPRC007556-RA">
    <property type="protein sequence ID" value="RPRC007556-PA"/>
    <property type="gene ID" value="RPRC007556"/>
</dbReference>
<feature type="domain" description="Acyltransferase 3" evidence="1">
    <location>
        <begin position="278"/>
        <end position="495"/>
    </location>
</feature>
<dbReference type="GO" id="GO:0016747">
    <property type="term" value="F:acyltransferase activity, transferring groups other than amino-acyl groups"/>
    <property type="evidence" value="ECO:0007669"/>
    <property type="project" value="InterPro"/>
</dbReference>
<dbReference type="HOGENOM" id="CLU_007874_3_1_1"/>
<dbReference type="PANTHER" id="PTHR11161:SF72">
    <property type="entry name" value="FI21449P1"/>
    <property type="match status" value="1"/>
</dbReference>
<reference evidence="2" key="1">
    <citation type="submission" date="2015-05" db="UniProtKB">
        <authorList>
            <consortium name="EnsemblMetazoa"/>
        </authorList>
    </citation>
    <scope>IDENTIFICATION</scope>
</reference>
<proteinExistence type="predicted"/>
<dbReference type="InterPro" id="IPR002656">
    <property type="entry name" value="Acyl_transf_3_dom"/>
</dbReference>
<dbReference type="eggNOG" id="KOG3700">
    <property type="taxonomic scope" value="Eukaryota"/>
</dbReference>
<sequence>MGSATHCNNIQPIPPFPLGFYVIKAHIQLNKSLTPQSHSQLLGVCLPLSCTPTEAEQILRISVNQSELQAHREVELSQIKTPHNVYYFSKDPTFWILVFVTSLVILLAICGTSLDMYQEYSSDKRKRAKYVYDNYTYEIAKTHHQEVITTTIKVPVGANNNENSEAESSERNSVNSEEMASRFSLLWREILLSFSLKKNIVTICEKSVGEDTIPTIHGLRSISMAWVILGHTCIIAFKYSDNMAYRSLVERELAFQTINNGAYSVDTFFFISGLLVSFLYFRTTAKHDMTKLTKATGFMSKCMLWSWYLADDTQFYVLGALILIFSVKHFKVAFGIMSVLLVSSWGTTAMIAYNNNHVPNEDDPLALFDKIYDKPWTRLGPYLVGMSVGWILFRTDCKIKMHKVTVIIGWLASATLLLFLVYGLYGSKLSPVSAAAFSSLSHSAWALSLSWIVIACSTGYGGYVTKILSSSILYPFSRVTYCAYLVHPFVIRIFVMRMETPLHLGIELVSKPFEDSTVIVPPLLLPKNAYKKTSIRKGCILTIYSLGSRTRGPSLSGIGLCYQVLTDVVSHLSHEATSSTTSTSKMSQRLHQCLCWF</sequence>
<dbReference type="Proteomes" id="UP000015103">
    <property type="component" value="Unassembled WGS sequence"/>
</dbReference>
<dbReference type="VEuPathDB" id="VectorBase:RPRC007556"/>
<name>T1HU36_RHOPR</name>
<organism evidence="2 3">
    <name type="scientific">Rhodnius prolixus</name>
    <name type="common">Triatomid bug</name>
    <dbReference type="NCBI Taxonomy" id="13249"/>
    <lineage>
        <taxon>Eukaryota</taxon>
        <taxon>Metazoa</taxon>
        <taxon>Ecdysozoa</taxon>
        <taxon>Arthropoda</taxon>
        <taxon>Hexapoda</taxon>
        <taxon>Insecta</taxon>
        <taxon>Pterygota</taxon>
        <taxon>Neoptera</taxon>
        <taxon>Paraneoptera</taxon>
        <taxon>Hemiptera</taxon>
        <taxon>Heteroptera</taxon>
        <taxon>Panheteroptera</taxon>
        <taxon>Cimicomorpha</taxon>
        <taxon>Reduviidae</taxon>
        <taxon>Triatominae</taxon>
        <taxon>Rhodnius</taxon>
    </lineage>
</organism>
<dbReference type="AlphaFoldDB" id="T1HU36"/>
<dbReference type="EMBL" id="ACPB03003469">
    <property type="status" value="NOT_ANNOTATED_CDS"/>
    <property type="molecule type" value="Genomic_DNA"/>
</dbReference>
<dbReference type="PANTHER" id="PTHR11161">
    <property type="entry name" value="O-ACYLTRANSFERASE"/>
    <property type="match status" value="1"/>
</dbReference>
<evidence type="ECO:0000259" key="1">
    <source>
        <dbReference type="Pfam" id="PF01757"/>
    </source>
</evidence>